<dbReference type="RefSeq" id="XP_025833730.1">
    <property type="nucleotide sequence ID" value="XM_025977945.1"/>
</dbReference>
<dbReference type="Pfam" id="PF00612">
    <property type="entry name" value="IQ"/>
    <property type="match status" value="2"/>
</dbReference>
<dbReference type="PANTHER" id="PTHR32295:SF6">
    <property type="entry name" value="PROTEIN IQ-DOMAIN 18"/>
    <property type="match status" value="1"/>
</dbReference>
<dbReference type="KEGG" id="apln:112903956"/>
<keyword evidence="4" id="KW-1185">Reference proteome</keyword>
<dbReference type="OrthoDB" id="252964at2759"/>
<gene>
    <name evidence="5" type="primary">LOC112903956</name>
</gene>
<feature type="region of interest" description="Disordered" evidence="3">
    <location>
        <begin position="52"/>
        <end position="99"/>
    </location>
</feature>
<dbReference type="SUPFAM" id="SSF52540">
    <property type="entry name" value="P-loop containing nucleoside triphosphate hydrolases"/>
    <property type="match status" value="1"/>
</dbReference>
<reference evidence="5" key="1">
    <citation type="submission" date="2025-08" db="UniProtKB">
        <authorList>
            <consortium name="RefSeq"/>
        </authorList>
    </citation>
    <scope>IDENTIFICATION</scope>
</reference>
<evidence type="ECO:0000313" key="4">
    <source>
        <dbReference type="Proteomes" id="UP000192223"/>
    </source>
</evidence>
<dbReference type="GeneID" id="112903956"/>
<organism evidence="4 5">
    <name type="scientific">Agrilus planipennis</name>
    <name type="common">Emerald ash borer</name>
    <name type="synonym">Agrilus marcopoli</name>
    <dbReference type="NCBI Taxonomy" id="224129"/>
    <lineage>
        <taxon>Eukaryota</taxon>
        <taxon>Metazoa</taxon>
        <taxon>Ecdysozoa</taxon>
        <taxon>Arthropoda</taxon>
        <taxon>Hexapoda</taxon>
        <taxon>Insecta</taxon>
        <taxon>Pterygota</taxon>
        <taxon>Neoptera</taxon>
        <taxon>Endopterygota</taxon>
        <taxon>Coleoptera</taxon>
        <taxon>Polyphaga</taxon>
        <taxon>Elateriformia</taxon>
        <taxon>Buprestoidea</taxon>
        <taxon>Buprestidae</taxon>
        <taxon>Agrilinae</taxon>
        <taxon>Agrilus</taxon>
    </lineage>
</organism>
<dbReference type="InterPro" id="IPR000048">
    <property type="entry name" value="IQ_motif_EF-hand-BS"/>
</dbReference>
<name>A0A7F5RCQ3_AGRPL</name>
<dbReference type="InterPro" id="IPR027417">
    <property type="entry name" value="P-loop_NTPase"/>
</dbReference>
<dbReference type="Gene3D" id="1.20.5.190">
    <property type="match status" value="2"/>
</dbReference>
<dbReference type="InParanoid" id="A0A7F5RCQ3"/>
<evidence type="ECO:0000256" key="3">
    <source>
        <dbReference type="SAM" id="MobiDB-lite"/>
    </source>
</evidence>
<dbReference type="AlphaFoldDB" id="A0A7F5RCQ3"/>
<proteinExistence type="inferred from homology"/>
<evidence type="ECO:0000256" key="1">
    <source>
        <dbReference type="ARBA" id="ARBA00024341"/>
    </source>
</evidence>
<accession>A0A7F5RCQ3</accession>
<evidence type="ECO:0000256" key="2">
    <source>
        <dbReference type="ARBA" id="ARBA00045534"/>
    </source>
</evidence>
<sequence length="129" mass="14290">MASSTVAHQEMDANHKARRNNSSLAHQENKNMEEVAATKIQASFRGYQVRKQLKTKNGGTEAISQGRVGRRKNSGKLRSSDVSAVSKNTSAKKNSDIEERSATKIQAGVRGFLVRRRFKKDKTNTPESS</sequence>
<dbReference type="Proteomes" id="UP000192223">
    <property type="component" value="Unplaced"/>
</dbReference>
<comment type="similarity">
    <text evidence="1">Belongs to the IQD family.</text>
</comment>
<dbReference type="SMART" id="SM00015">
    <property type="entry name" value="IQ"/>
    <property type="match status" value="2"/>
</dbReference>
<feature type="compositionally biased region" description="Polar residues" evidence="3">
    <location>
        <begin position="76"/>
        <end position="92"/>
    </location>
</feature>
<protein>
    <submittedName>
        <fullName evidence="5">Uncharacterized protein LOC112903956</fullName>
    </submittedName>
</protein>
<dbReference type="FunCoup" id="A0A7F5RCQ3">
    <property type="interactions" value="3"/>
</dbReference>
<comment type="function">
    <text evidence="2">May be involved in cooperative interactions with calmodulins or calmodulin-like proteins. Recruits calmodulin proteins to microtubules, thus being a potential scaffold in cellular signaling and trafficking. May associate with nucleic acids and regulate gene expression at the transcriptional or post-transcriptional level.</text>
</comment>
<feature type="region of interest" description="Disordered" evidence="3">
    <location>
        <begin position="1"/>
        <end position="28"/>
    </location>
</feature>
<dbReference type="PANTHER" id="PTHR32295">
    <property type="entry name" value="IQ-DOMAIN 5-RELATED"/>
    <property type="match status" value="1"/>
</dbReference>
<dbReference type="PROSITE" id="PS50096">
    <property type="entry name" value="IQ"/>
    <property type="match status" value="2"/>
</dbReference>
<evidence type="ECO:0000313" key="5">
    <source>
        <dbReference type="RefSeq" id="XP_025833730.1"/>
    </source>
</evidence>